<gene>
    <name evidence="4" type="ORF">Ahy_A03g016902</name>
</gene>
<dbReference type="PANTHER" id="PTHR31731">
    <property type="match status" value="1"/>
</dbReference>
<evidence type="ECO:0000313" key="4">
    <source>
        <dbReference type="EMBL" id="RYR70410.1"/>
    </source>
</evidence>
<dbReference type="AlphaFoldDB" id="A0A445E4Q2"/>
<dbReference type="Pfam" id="PF14547">
    <property type="entry name" value="Hydrophob_seed"/>
    <property type="match status" value="1"/>
</dbReference>
<dbReference type="STRING" id="3818.A0A445E4Q2"/>
<feature type="chain" id="PRO_5019046223" description="Hydrophobic seed protein domain-containing protein" evidence="2">
    <location>
        <begin position="25"/>
        <end position="128"/>
    </location>
</feature>
<dbReference type="InterPro" id="IPR036312">
    <property type="entry name" value="Bifun_inhib/LTP/seed_sf"/>
</dbReference>
<dbReference type="CDD" id="cd01958">
    <property type="entry name" value="HPS_like"/>
    <property type="match status" value="1"/>
</dbReference>
<dbReference type="Gene3D" id="1.10.110.10">
    <property type="entry name" value="Plant lipid-transfer and hydrophobic proteins"/>
    <property type="match status" value="1"/>
</dbReference>
<accession>A0A445E4Q2</accession>
<keyword evidence="5" id="KW-1185">Reference proteome</keyword>
<organism evidence="4 5">
    <name type="scientific">Arachis hypogaea</name>
    <name type="common">Peanut</name>
    <dbReference type="NCBI Taxonomy" id="3818"/>
    <lineage>
        <taxon>Eukaryota</taxon>
        <taxon>Viridiplantae</taxon>
        <taxon>Streptophyta</taxon>
        <taxon>Embryophyta</taxon>
        <taxon>Tracheophyta</taxon>
        <taxon>Spermatophyta</taxon>
        <taxon>Magnoliopsida</taxon>
        <taxon>eudicotyledons</taxon>
        <taxon>Gunneridae</taxon>
        <taxon>Pentapetalae</taxon>
        <taxon>rosids</taxon>
        <taxon>fabids</taxon>
        <taxon>Fabales</taxon>
        <taxon>Fabaceae</taxon>
        <taxon>Papilionoideae</taxon>
        <taxon>50 kb inversion clade</taxon>
        <taxon>dalbergioids sensu lato</taxon>
        <taxon>Dalbergieae</taxon>
        <taxon>Pterocarpus clade</taxon>
        <taxon>Arachis</taxon>
    </lineage>
</organism>
<reference evidence="4 5" key="1">
    <citation type="submission" date="2019-01" db="EMBL/GenBank/DDBJ databases">
        <title>Sequencing of cultivated peanut Arachis hypogaea provides insights into genome evolution and oil improvement.</title>
        <authorList>
            <person name="Chen X."/>
        </authorList>
    </citation>
    <scope>NUCLEOTIDE SEQUENCE [LARGE SCALE GENOMIC DNA]</scope>
    <source>
        <strain evidence="5">cv. Fuhuasheng</strain>
        <tissue evidence="4">Leaves</tissue>
    </source>
</reference>
<dbReference type="Proteomes" id="UP000289738">
    <property type="component" value="Chromosome A03"/>
</dbReference>
<feature type="signal peptide" evidence="2">
    <location>
        <begin position="1"/>
        <end position="24"/>
    </location>
</feature>
<dbReference type="InterPro" id="IPR027923">
    <property type="entry name" value="Hydrophob_seed_dom"/>
</dbReference>
<sequence length="128" mass="12973">MASKTTSLALFLTLNILFFALVSANNKHHHKGGSGGSGGSTPSTPSGGRGTAACPCDALGLSACANRRAPPVAPCCSFFNGLVDLEAAGCLCTALKANLLGRNLNIPISLGLLLNACSRNVPRGFQCN</sequence>
<feature type="domain" description="Hydrophobic seed protein" evidence="3">
    <location>
        <begin position="54"/>
        <end position="127"/>
    </location>
</feature>
<keyword evidence="2" id="KW-0732">Signal</keyword>
<comment type="caution">
    <text evidence="4">The sequence shown here is derived from an EMBL/GenBank/DDBJ whole genome shotgun (WGS) entry which is preliminary data.</text>
</comment>
<evidence type="ECO:0000313" key="5">
    <source>
        <dbReference type="Proteomes" id="UP000289738"/>
    </source>
</evidence>
<dbReference type="InterPro" id="IPR051636">
    <property type="entry name" value="Plant_LTP/defense-related"/>
</dbReference>
<proteinExistence type="inferred from homology"/>
<evidence type="ECO:0000256" key="1">
    <source>
        <dbReference type="ARBA" id="ARBA00008965"/>
    </source>
</evidence>
<dbReference type="EMBL" id="SDMP01000003">
    <property type="protein sequence ID" value="RYR70410.1"/>
    <property type="molecule type" value="Genomic_DNA"/>
</dbReference>
<name>A0A445E4Q2_ARAHY</name>
<evidence type="ECO:0000259" key="3">
    <source>
        <dbReference type="Pfam" id="PF14547"/>
    </source>
</evidence>
<protein>
    <recommendedName>
        <fullName evidence="3">Hydrophobic seed protein domain-containing protein</fullName>
    </recommendedName>
</protein>
<dbReference type="SUPFAM" id="SSF47699">
    <property type="entry name" value="Bifunctional inhibitor/lipid-transfer protein/seed storage 2S albumin"/>
    <property type="match status" value="1"/>
</dbReference>
<comment type="similarity">
    <text evidence="1">Belongs to the plant LTP family. PEARLI1 subfamily.</text>
</comment>
<evidence type="ECO:0000256" key="2">
    <source>
        <dbReference type="SAM" id="SignalP"/>
    </source>
</evidence>